<organism evidence="2 3">
    <name type="scientific">Crenothrix polyspora</name>
    <dbReference type="NCBI Taxonomy" id="360316"/>
    <lineage>
        <taxon>Bacteria</taxon>
        <taxon>Pseudomonadati</taxon>
        <taxon>Pseudomonadota</taxon>
        <taxon>Gammaproteobacteria</taxon>
        <taxon>Methylococcales</taxon>
        <taxon>Crenotrichaceae</taxon>
        <taxon>Crenothrix</taxon>
    </lineage>
</organism>
<sequence>MLRHFPSSDIACVHKQRDYIIAAITFFCVAFALVNDADATLAEQKVLGGCAWIFLLCFLHGESKEIRVQVGIAICFATVGEHFASPFMGGYTYRFHNVPAYVPPGHGMVYLTAVALARSGLFLKYAREIATFVVVACGLWSLWGVSGLGQGDAVGAMLFCVFLIYLFKGKSPLVYLAAFFITTWLEIIGTAVGTWKWAAIDPVLGWTQGNPPSGVSAWYCWVDSVAMGGSAPVMQGLKNVRQWFKSVKIGKNAYQGASDD</sequence>
<dbReference type="RefSeq" id="WP_087148399.1">
    <property type="nucleotide sequence ID" value="NZ_FUKJ01000440.1"/>
</dbReference>
<reference evidence="3" key="1">
    <citation type="submission" date="2017-02" db="EMBL/GenBank/DDBJ databases">
        <authorList>
            <person name="Daims H."/>
        </authorList>
    </citation>
    <scope>NUCLEOTIDE SEQUENCE [LARGE SCALE GENOMIC DNA]</scope>
</reference>
<dbReference type="AlphaFoldDB" id="A0A1R4HHV5"/>
<proteinExistence type="predicted"/>
<feature type="transmembrane region" description="Helical" evidence="1">
    <location>
        <begin position="100"/>
        <end position="117"/>
    </location>
</feature>
<dbReference type="OrthoDB" id="977790at2"/>
<feature type="transmembrane region" description="Helical" evidence="1">
    <location>
        <begin position="174"/>
        <end position="195"/>
    </location>
</feature>
<evidence type="ECO:0000313" key="3">
    <source>
        <dbReference type="Proteomes" id="UP000195442"/>
    </source>
</evidence>
<keyword evidence="1" id="KW-0812">Transmembrane</keyword>
<evidence type="ECO:0000313" key="2">
    <source>
        <dbReference type="EMBL" id="SJM95814.1"/>
    </source>
</evidence>
<feature type="transmembrane region" description="Helical" evidence="1">
    <location>
        <begin position="18"/>
        <end position="34"/>
    </location>
</feature>
<keyword evidence="1" id="KW-1133">Transmembrane helix</keyword>
<evidence type="ECO:0000256" key="1">
    <source>
        <dbReference type="SAM" id="Phobius"/>
    </source>
</evidence>
<feature type="transmembrane region" description="Helical" evidence="1">
    <location>
        <begin position="129"/>
        <end position="145"/>
    </location>
</feature>
<dbReference type="Proteomes" id="UP000195442">
    <property type="component" value="Unassembled WGS sequence"/>
</dbReference>
<dbReference type="EMBL" id="FUKJ01000440">
    <property type="protein sequence ID" value="SJM95814.1"/>
    <property type="molecule type" value="Genomic_DNA"/>
</dbReference>
<gene>
    <name evidence="2" type="ORF">CRENPOLYSF2_740013</name>
</gene>
<protein>
    <submittedName>
        <fullName evidence="2">Uncharacterized protein</fullName>
    </submittedName>
</protein>
<accession>A0A1R4HHV5</accession>
<name>A0A1R4HHV5_9GAMM</name>
<keyword evidence="1" id="KW-0472">Membrane</keyword>
<keyword evidence="3" id="KW-1185">Reference proteome</keyword>